<dbReference type="PANTHER" id="PTHR34219">
    <property type="entry name" value="IRON-REGULATED INNER MEMBRANE PROTEIN-RELATED"/>
    <property type="match status" value="1"/>
</dbReference>
<dbReference type="InterPro" id="IPR005625">
    <property type="entry name" value="PepSY-ass_TM"/>
</dbReference>
<sequence>MSARRAIRTVFFWTHLSIGLLAGGLILLMSVTGVLLGFERQMIAWIDGAPRVEANGAAPLPLDTLLARAGVARADVASVLIKRDPTQPVTIRQRERGAAPILAHPTTGAVLTPSGDGSGQRFFSALRRWHRYVGAEAGALRAQMKVLNGVANLIFLALVLSGLYLWWPRRWSVARLRATAWPQWKHRAGQARDFNWHNSLGFWFALPLAIIIATAAFFSFRWPGQYLDLALGSDQERAAARVAIAEARAARQDAPAAAESRRDAATEEPPPHPVRAEDAALATYIAAAASARPDWAQLTLTLPDAKASVVRIAVAEGNTYRPDLRWTLDVDRASATVATSSGYDDLSTARKLRAWVRFGHTGEVFGIPGQIVATLASAVGVLLVWTGFALAWRRLRQALRRRRRSVPAVAALPDPSLESPAALG</sequence>
<keyword evidence="2" id="KW-1133">Transmembrane helix</keyword>
<accession>A0AA49Q437</accession>
<protein>
    <submittedName>
        <fullName evidence="3">PepSY-associated TM helix domain-containing protein</fullName>
    </submittedName>
</protein>
<name>A0AA49Q437_9BACT</name>
<organism evidence="3">
    <name type="scientific">Pseudogemmatithrix spongiicola</name>
    <dbReference type="NCBI Taxonomy" id="3062599"/>
    <lineage>
        <taxon>Bacteria</taxon>
        <taxon>Pseudomonadati</taxon>
        <taxon>Gemmatimonadota</taxon>
        <taxon>Gemmatimonadia</taxon>
        <taxon>Gemmatimonadales</taxon>
        <taxon>Gemmatimonadaceae</taxon>
        <taxon>Pseudogemmatithrix</taxon>
    </lineage>
</organism>
<proteinExistence type="predicted"/>
<dbReference type="Proteomes" id="UP001229955">
    <property type="component" value="Chromosome"/>
</dbReference>
<evidence type="ECO:0000256" key="1">
    <source>
        <dbReference type="SAM" id="MobiDB-lite"/>
    </source>
</evidence>
<evidence type="ECO:0000313" key="5">
    <source>
        <dbReference type="Proteomes" id="UP001229955"/>
    </source>
</evidence>
<dbReference type="PANTHER" id="PTHR34219:SF3">
    <property type="entry name" value="BLL7967 PROTEIN"/>
    <property type="match status" value="1"/>
</dbReference>
<feature type="transmembrane region" description="Helical" evidence="2">
    <location>
        <begin position="200"/>
        <end position="220"/>
    </location>
</feature>
<dbReference type="RefSeq" id="WP_367886555.1">
    <property type="nucleotide sequence ID" value="NZ_CP130612.1"/>
</dbReference>
<evidence type="ECO:0000256" key="2">
    <source>
        <dbReference type="SAM" id="Phobius"/>
    </source>
</evidence>
<gene>
    <name evidence="3" type="ORF">Strain138_000077</name>
    <name evidence="4" type="ORF">Strain318_000077</name>
</gene>
<evidence type="ECO:0000313" key="4">
    <source>
        <dbReference type="EMBL" id="WKW13754.1"/>
    </source>
</evidence>
<dbReference type="Pfam" id="PF03929">
    <property type="entry name" value="PepSY_TM"/>
    <property type="match status" value="1"/>
</dbReference>
<feature type="transmembrane region" description="Helical" evidence="2">
    <location>
        <begin position="371"/>
        <end position="392"/>
    </location>
</feature>
<feature type="transmembrane region" description="Helical" evidence="2">
    <location>
        <begin position="149"/>
        <end position="167"/>
    </location>
</feature>
<evidence type="ECO:0000313" key="3">
    <source>
        <dbReference type="EMBL" id="WKW10845.1"/>
    </source>
</evidence>
<reference evidence="3" key="1">
    <citation type="submission" date="2023-07" db="EMBL/GenBank/DDBJ databases">
        <authorList>
            <person name="Haufschild T."/>
            <person name="Kallscheuer N."/>
            <person name="Hammer J."/>
            <person name="Kohn T."/>
            <person name="Kabuu M."/>
            <person name="Jogler M."/>
            <person name="Wohfarth N."/>
            <person name="Heuer A."/>
            <person name="Rohde M."/>
            <person name="van Teeseling M.C.F."/>
            <person name="Jogler C."/>
        </authorList>
    </citation>
    <scope>NUCLEOTIDE SEQUENCE</scope>
    <source>
        <strain evidence="3">Strain 138</strain>
        <strain evidence="4">Strain 318</strain>
    </source>
</reference>
<feature type="region of interest" description="Disordered" evidence="1">
    <location>
        <begin position="252"/>
        <end position="273"/>
    </location>
</feature>
<keyword evidence="2" id="KW-0472">Membrane</keyword>
<accession>A0AA49Q6J9</accession>
<dbReference type="EMBL" id="CP130612">
    <property type="protein sequence ID" value="WKW10845.1"/>
    <property type="molecule type" value="Genomic_DNA"/>
</dbReference>
<dbReference type="EMBL" id="CP130613">
    <property type="protein sequence ID" value="WKW13754.1"/>
    <property type="molecule type" value="Genomic_DNA"/>
</dbReference>
<dbReference type="KEGG" id="pspc:Strain318_000077"/>
<keyword evidence="5" id="KW-1185">Reference proteome</keyword>
<feature type="transmembrane region" description="Helical" evidence="2">
    <location>
        <begin position="12"/>
        <end position="38"/>
    </location>
</feature>
<keyword evidence="2" id="KW-0812">Transmembrane</keyword>
<dbReference type="AlphaFoldDB" id="A0AA49Q437"/>